<dbReference type="STRING" id="335541.Swol_0192"/>
<dbReference type="RefSeq" id="WP_011639653.1">
    <property type="nucleotide sequence ID" value="NC_008346.1"/>
</dbReference>
<dbReference type="KEGG" id="swo:Swol_0192"/>
<dbReference type="InterPro" id="IPR053927">
    <property type="entry name" value="FlgK_helical"/>
</dbReference>
<organism evidence="10 11">
    <name type="scientific">Syntrophomonas wolfei subsp. wolfei (strain DSM 2245B / Goettingen)</name>
    <dbReference type="NCBI Taxonomy" id="335541"/>
    <lineage>
        <taxon>Bacteria</taxon>
        <taxon>Bacillati</taxon>
        <taxon>Bacillota</taxon>
        <taxon>Clostridia</taxon>
        <taxon>Eubacteriales</taxon>
        <taxon>Syntrophomonadaceae</taxon>
        <taxon>Syntrophomonas</taxon>
    </lineage>
</organism>
<feature type="domain" description="Flagellar basal body rod protein N-terminal" evidence="7">
    <location>
        <begin position="18"/>
        <end position="36"/>
    </location>
</feature>
<dbReference type="PANTHER" id="PTHR30033:SF1">
    <property type="entry name" value="FLAGELLAR HOOK-ASSOCIATED PROTEIN 1"/>
    <property type="match status" value="1"/>
</dbReference>
<comment type="subcellular location">
    <subcellularLocation>
        <location evidence="1">Bacterial flagellum</location>
    </subcellularLocation>
    <subcellularLocation>
        <location evidence="2">Secreted</location>
    </subcellularLocation>
</comment>
<evidence type="ECO:0000256" key="2">
    <source>
        <dbReference type="ARBA" id="ARBA00004613"/>
    </source>
</evidence>
<dbReference type="Pfam" id="PF00460">
    <property type="entry name" value="Flg_bb_rod"/>
    <property type="match status" value="1"/>
</dbReference>
<name>Q0B0G0_SYNWW</name>
<evidence type="ECO:0000256" key="6">
    <source>
        <dbReference type="ARBA" id="ARBA00023143"/>
    </source>
</evidence>
<accession>Q0B0G0</accession>
<evidence type="ECO:0000256" key="1">
    <source>
        <dbReference type="ARBA" id="ARBA00004365"/>
    </source>
</evidence>
<evidence type="ECO:0000259" key="9">
    <source>
        <dbReference type="Pfam" id="PF22638"/>
    </source>
</evidence>
<feature type="domain" description="Flagellar hook-associated protein FlgK helical" evidence="9">
    <location>
        <begin position="101"/>
        <end position="335"/>
    </location>
</feature>
<dbReference type="GO" id="GO:0005198">
    <property type="term" value="F:structural molecule activity"/>
    <property type="evidence" value="ECO:0007669"/>
    <property type="project" value="InterPro"/>
</dbReference>
<dbReference type="Pfam" id="PF22638">
    <property type="entry name" value="FlgK_D1"/>
    <property type="match status" value="1"/>
</dbReference>
<keyword evidence="10" id="KW-0969">Cilium</keyword>
<evidence type="ECO:0000256" key="3">
    <source>
        <dbReference type="ARBA" id="ARBA00009677"/>
    </source>
</evidence>
<dbReference type="HOGENOM" id="CLU_012762_1_1_9"/>
<dbReference type="GO" id="GO:0044780">
    <property type="term" value="P:bacterial-type flagellum assembly"/>
    <property type="evidence" value="ECO:0007669"/>
    <property type="project" value="InterPro"/>
</dbReference>
<dbReference type="NCBIfam" id="TIGR02492">
    <property type="entry name" value="flgK_ends"/>
    <property type="match status" value="1"/>
</dbReference>
<dbReference type="SUPFAM" id="SSF64518">
    <property type="entry name" value="Phase 1 flagellin"/>
    <property type="match status" value="2"/>
</dbReference>
<dbReference type="Pfam" id="PF06429">
    <property type="entry name" value="Flg_bbr_C"/>
    <property type="match status" value="1"/>
</dbReference>
<evidence type="ECO:0000313" key="10">
    <source>
        <dbReference type="EMBL" id="ABI67544.1"/>
    </source>
</evidence>
<feature type="domain" description="Flagellar basal-body/hook protein C-terminal" evidence="8">
    <location>
        <begin position="793"/>
        <end position="831"/>
    </location>
</feature>
<evidence type="ECO:0000256" key="4">
    <source>
        <dbReference type="ARBA" id="ARBA00016244"/>
    </source>
</evidence>
<dbReference type="PANTHER" id="PTHR30033">
    <property type="entry name" value="FLAGELLAR HOOK-ASSOCIATED PROTEIN 1"/>
    <property type="match status" value="1"/>
</dbReference>
<dbReference type="AlphaFoldDB" id="Q0B0G0"/>
<proteinExistence type="inferred from homology"/>
<protein>
    <recommendedName>
        <fullName evidence="4">Flagellar hook-associated protein 1</fullName>
    </recommendedName>
</protein>
<dbReference type="eggNOG" id="COG1256">
    <property type="taxonomic scope" value="Bacteria"/>
</dbReference>
<gene>
    <name evidence="10" type="ordered locus">Swol_0192</name>
</gene>
<evidence type="ECO:0000259" key="8">
    <source>
        <dbReference type="Pfam" id="PF06429"/>
    </source>
</evidence>
<reference evidence="11" key="1">
    <citation type="journal article" date="2010" name="Environ. Microbiol.">
        <title>The genome of Syntrophomonas wolfei: new insights into syntrophic metabolism and biohydrogen production.</title>
        <authorList>
            <person name="Sieber J.R."/>
            <person name="Sims D.R."/>
            <person name="Han C."/>
            <person name="Kim E."/>
            <person name="Lykidis A."/>
            <person name="Lapidus A.L."/>
            <person name="McDonnald E."/>
            <person name="Rohlin L."/>
            <person name="Culley D.E."/>
            <person name="Gunsalus R."/>
            <person name="McInerney M.J."/>
        </authorList>
    </citation>
    <scope>NUCLEOTIDE SEQUENCE [LARGE SCALE GENOMIC DNA]</scope>
    <source>
        <strain evidence="11">DSM 2245B / Goettingen</strain>
    </source>
</reference>
<evidence type="ECO:0000259" key="7">
    <source>
        <dbReference type="Pfam" id="PF00460"/>
    </source>
</evidence>
<dbReference type="InterPro" id="IPR002371">
    <property type="entry name" value="FlgK"/>
</dbReference>
<dbReference type="GO" id="GO:0005576">
    <property type="term" value="C:extracellular region"/>
    <property type="evidence" value="ECO:0007669"/>
    <property type="project" value="UniProtKB-SubCell"/>
</dbReference>
<keyword evidence="5" id="KW-0964">Secreted</keyword>
<dbReference type="InterPro" id="IPR001444">
    <property type="entry name" value="Flag_bb_rod_N"/>
</dbReference>
<dbReference type="GO" id="GO:0009424">
    <property type="term" value="C:bacterial-type flagellum hook"/>
    <property type="evidence" value="ECO:0007669"/>
    <property type="project" value="InterPro"/>
</dbReference>
<dbReference type="EMBL" id="CP000448">
    <property type="protein sequence ID" value="ABI67544.1"/>
    <property type="molecule type" value="Genomic_DNA"/>
</dbReference>
<evidence type="ECO:0000256" key="5">
    <source>
        <dbReference type="ARBA" id="ARBA00022525"/>
    </source>
</evidence>
<evidence type="ECO:0000313" key="11">
    <source>
        <dbReference type="Proteomes" id="UP000001968"/>
    </source>
</evidence>
<dbReference type="OrthoDB" id="9802553at2"/>
<comment type="similarity">
    <text evidence="3">Belongs to the flagella basal body rod proteins family.</text>
</comment>
<keyword evidence="10" id="KW-0282">Flagellum</keyword>
<dbReference type="Proteomes" id="UP000001968">
    <property type="component" value="Chromosome"/>
</dbReference>
<keyword evidence="6" id="KW-0975">Bacterial flagellum</keyword>
<sequence>MSNFFGLEIGKRSVLMHQTALNITGHNIANANTPGFARQAPSIVTTSPFHAPMLNNANRVGQLGTGVDIAQVKRIRDEFLDSQIRNETRVSGYWQSMQETLDRVEAILNEPSEDGLRGVMDMFWEAWQDLSLNPESESVRSVVVQRGMALAEAFNHTYSQLQDLRVDVNDQIKIKAHDVNSIAQQIAALNRQIAAVSCAGKQPNDLKDKRDLLVEQLSEIAEVRIYNDKNDMVAVQLADRMLVQGVDYIELAEEKDNQGMYMLVWADSRTKARISGGQLGALLDARGQTNLPEENQPSEYKEIIPNMIEDLNMLAKTIMVNTNELHRGGYSLANKKSQVPDGSNFFKMPEYADTYENWAKFMAVTREIQDDVKKIAAASRRTWDTEGGNKENFGDGGNALKIAQLKHSLNSPQFKVKTEGLNIDFSSHDPLRLLVDGGAGIKEIEIPPPYSYPDMQRLAQALQKELDINDIVANVRCEGGEIVFYSTTNRKLEIIYPGSAISDLKAVDLQNGEYQIKTWVGTGEAQNAKLSLLQSYNQKPASSIFGDGRLQQPSDPNLAINASIEITISSVNNFSGQVNYTYVSHEYDLDGNYNKVTGSFTLNYGGAAEQSITIGSLTTTISGLDGLSSEKSGVAELKVGDKGILALTAAREVAIPYQQVDINFNFNSDRKVLQSNCFVFNNGVLDPQAPDTVKTNELHFFTMNDNRNSNLFGRSYDGYIEITNGILVTAEPAAYLSYYEGDSGNSDMVEDATTDDFWRSITANTGVVSQEAQRMVKNQEILLSELQNKWESISGVSLDEEMTNMIKFQHAFNAASRFITGIDEGLEVIINRMGLVGR</sequence>
<keyword evidence="11" id="KW-1185">Reference proteome</keyword>
<keyword evidence="10" id="KW-0966">Cell projection</keyword>
<dbReference type="InterPro" id="IPR010930">
    <property type="entry name" value="Flg_bb/hook_C_dom"/>
</dbReference>